<dbReference type="InterPro" id="IPR020627">
    <property type="entry name" value="KhpA"/>
</dbReference>
<dbReference type="GO" id="GO:0071555">
    <property type="term" value="P:cell wall organization"/>
    <property type="evidence" value="ECO:0007669"/>
    <property type="project" value="UniProtKB-KW"/>
</dbReference>
<dbReference type="CDD" id="cd22533">
    <property type="entry name" value="KH-II_YlqC-like"/>
    <property type="match status" value="1"/>
</dbReference>
<keyword evidence="3" id="KW-0143">Chaperone</keyword>
<dbReference type="PANTHER" id="PTHR34654:SF1">
    <property type="entry name" value="RNA-BINDING PROTEIN KHPA"/>
    <property type="match status" value="1"/>
</dbReference>
<keyword evidence="3" id="KW-0133">Cell shape</keyword>
<comment type="similarity">
    <text evidence="3">Belongs to the KhpA RNA-binding protein family.</text>
</comment>
<dbReference type="InterPro" id="IPR015946">
    <property type="entry name" value="KH_dom-like_a/b"/>
</dbReference>
<accession>A0A1F7UI53</accession>
<dbReference type="Proteomes" id="UP000176604">
    <property type="component" value="Unassembled WGS sequence"/>
</dbReference>
<dbReference type="SUPFAM" id="SSF54814">
    <property type="entry name" value="Prokaryotic type KH domain (KH-domain type II)"/>
    <property type="match status" value="1"/>
</dbReference>
<feature type="region of interest" description="Disordered" evidence="4">
    <location>
        <begin position="81"/>
        <end position="122"/>
    </location>
</feature>
<dbReference type="Pfam" id="PF13083">
    <property type="entry name" value="KH_KhpA-B"/>
    <property type="match status" value="1"/>
</dbReference>
<evidence type="ECO:0000313" key="5">
    <source>
        <dbReference type="EMBL" id="OGL77394.1"/>
    </source>
</evidence>
<dbReference type="EMBL" id="MGEF01000059">
    <property type="protein sequence ID" value="OGL77394.1"/>
    <property type="molecule type" value="Genomic_DNA"/>
</dbReference>
<dbReference type="GO" id="GO:0005737">
    <property type="term" value="C:cytoplasm"/>
    <property type="evidence" value="ECO:0007669"/>
    <property type="project" value="UniProtKB-SubCell"/>
</dbReference>
<keyword evidence="3" id="KW-0961">Cell wall biogenesis/degradation</keyword>
<name>A0A1F7UI53_9BACT</name>
<dbReference type="InterPro" id="IPR009019">
    <property type="entry name" value="KH_sf_prok-type"/>
</dbReference>
<evidence type="ECO:0000256" key="4">
    <source>
        <dbReference type="SAM" id="MobiDB-lite"/>
    </source>
</evidence>
<keyword evidence="1 3" id="KW-0963">Cytoplasm</keyword>
<comment type="caution">
    <text evidence="5">The sequence shown here is derived from an EMBL/GenBank/DDBJ whole genome shotgun (WGS) entry which is preliminary data.</text>
</comment>
<keyword evidence="2 3" id="KW-0694">RNA-binding</keyword>
<evidence type="ECO:0000256" key="3">
    <source>
        <dbReference type="HAMAP-Rule" id="MF_00088"/>
    </source>
</evidence>
<dbReference type="PANTHER" id="PTHR34654">
    <property type="entry name" value="UPF0109 PROTEIN SCO5592"/>
    <property type="match status" value="1"/>
</dbReference>
<dbReference type="GO" id="GO:0008360">
    <property type="term" value="P:regulation of cell shape"/>
    <property type="evidence" value="ECO:0007669"/>
    <property type="project" value="UniProtKB-KW"/>
</dbReference>
<dbReference type="GO" id="GO:0003723">
    <property type="term" value="F:RNA binding"/>
    <property type="evidence" value="ECO:0007669"/>
    <property type="project" value="UniProtKB-UniRule"/>
</dbReference>
<comment type="subunit">
    <text evidence="3">Forms a complex with KhpB.</text>
</comment>
<dbReference type="HAMAP" id="MF_00088">
    <property type="entry name" value="KhpA"/>
    <property type="match status" value="1"/>
</dbReference>
<protein>
    <recommendedName>
        <fullName evidence="3">RNA-binding protein KhpA</fullName>
    </recommendedName>
    <alternativeName>
        <fullName evidence="3">KH-domain protein A</fullName>
    </alternativeName>
</protein>
<gene>
    <name evidence="3" type="primary">khpA</name>
    <name evidence="5" type="ORF">A3J43_03765</name>
</gene>
<dbReference type="STRING" id="1802397.A3J43_03765"/>
<proteinExistence type="inferred from homology"/>
<feature type="compositionally biased region" description="Basic and acidic residues" evidence="4">
    <location>
        <begin position="93"/>
        <end position="122"/>
    </location>
</feature>
<dbReference type="GO" id="GO:0009252">
    <property type="term" value="P:peptidoglycan biosynthetic process"/>
    <property type="evidence" value="ECO:0007669"/>
    <property type="project" value="UniProtKB-UniRule"/>
</dbReference>
<dbReference type="AlphaFoldDB" id="A0A1F7UI53"/>
<evidence type="ECO:0000313" key="6">
    <source>
        <dbReference type="Proteomes" id="UP000176604"/>
    </source>
</evidence>
<organism evidence="5 6">
    <name type="scientific">Candidatus Uhrbacteria bacterium RIFCSPHIGHO2_12_FULL_54_23</name>
    <dbReference type="NCBI Taxonomy" id="1802397"/>
    <lineage>
        <taxon>Bacteria</taxon>
        <taxon>Candidatus Uhriibacteriota</taxon>
    </lineage>
</organism>
<evidence type="ECO:0000256" key="2">
    <source>
        <dbReference type="ARBA" id="ARBA00022884"/>
    </source>
</evidence>
<comment type="function">
    <text evidence="3">A probable RNA chaperone. Forms a complex with KhpB which binds to cellular RNA and controls its expression. Plays a role in peptidoglycan (PG) homeostasis and cell length regulation.</text>
</comment>
<comment type="subcellular location">
    <subcellularLocation>
        <location evidence="3">Cytoplasm</location>
    </subcellularLocation>
</comment>
<dbReference type="Gene3D" id="3.30.300.20">
    <property type="match status" value="1"/>
</dbReference>
<sequence length="122" mass="13742">MSTAPVKDQDFVEYIAKAIVDHPDDVKVERTVDEMGVLITLKINQQDMGYVIGRQGQNARALRTLLRIVGARNNARVNLKIYEPEGSQRPPRIPREQRDDRMGGSSPMHDDVDTSALDDLKI</sequence>
<reference evidence="5 6" key="1">
    <citation type="journal article" date="2016" name="Nat. Commun.">
        <title>Thousands of microbial genomes shed light on interconnected biogeochemical processes in an aquifer system.</title>
        <authorList>
            <person name="Anantharaman K."/>
            <person name="Brown C.T."/>
            <person name="Hug L.A."/>
            <person name="Sharon I."/>
            <person name="Castelle C.J."/>
            <person name="Probst A.J."/>
            <person name="Thomas B.C."/>
            <person name="Singh A."/>
            <person name="Wilkins M.J."/>
            <person name="Karaoz U."/>
            <person name="Brodie E.L."/>
            <person name="Williams K.H."/>
            <person name="Hubbard S.S."/>
            <person name="Banfield J.F."/>
        </authorList>
    </citation>
    <scope>NUCLEOTIDE SEQUENCE [LARGE SCALE GENOMIC DNA]</scope>
</reference>
<evidence type="ECO:0000256" key="1">
    <source>
        <dbReference type="ARBA" id="ARBA00022490"/>
    </source>
</evidence>